<dbReference type="GO" id="GO:0004140">
    <property type="term" value="F:dephospho-CoA kinase activity"/>
    <property type="evidence" value="ECO:0007669"/>
    <property type="project" value="InterPro"/>
</dbReference>
<accession>A0A267GJN7</accession>
<dbReference type="InterPro" id="IPR027417">
    <property type="entry name" value="P-loop_NTPase"/>
</dbReference>
<dbReference type="Proteomes" id="UP000215902">
    <property type="component" value="Unassembled WGS sequence"/>
</dbReference>
<evidence type="ECO:0008006" key="5">
    <source>
        <dbReference type="Google" id="ProtNLM"/>
    </source>
</evidence>
<dbReference type="PROSITE" id="PS51219">
    <property type="entry name" value="DPCK"/>
    <property type="match status" value="1"/>
</dbReference>
<keyword evidence="4" id="KW-1185">Reference proteome</keyword>
<protein>
    <recommendedName>
        <fullName evidence="5">CTP_transf_like domain-containing protein</fullName>
    </recommendedName>
</protein>
<dbReference type="GO" id="GO:0005524">
    <property type="term" value="F:ATP binding"/>
    <property type="evidence" value="ECO:0007669"/>
    <property type="project" value="UniProtKB-KW"/>
</dbReference>
<evidence type="ECO:0000256" key="2">
    <source>
        <dbReference type="ARBA" id="ARBA00022840"/>
    </source>
</evidence>
<dbReference type="EMBL" id="NIVC01000315">
    <property type="protein sequence ID" value="PAA85594.1"/>
    <property type="molecule type" value="Genomic_DNA"/>
</dbReference>
<organism evidence="3 4">
    <name type="scientific">Macrostomum lignano</name>
    <dbReference type="NCBI Taxonomy" id="282301"/>
    <lineage>
        <taxon>Eukaryota</taxon>
        <taxon>Metazoa</taxon>
        <taxon>Spiralia</taxon>
        <taxon>Lophotrochozoa</taxon>
        <taxon>Platyhelminthes</taxon>
        <taxon>Rhabditophora</taxon>
        <taxon>Macrostomorpha</taxon>
        <taxon>Macrostomida</taxon>
        <taxon>Macrostomidae</taxon>
        <taxon>Macrostomum</taxon>
    </lineage>
</organism>
<dbReference type="CDD" id="cd02022">
    <property type="entry name" value="DPCK"/>
    <property type="match status" value="1"/>
</dbReference>
<dbReference type="Gene3D" id="3.40.50.300">
    <property type="entry name" value="P-loop containing nucleotide triphosphate hydrolases"/>
    <property type="match status" value="1"/>
</dbReference>
<dbReference type="SUPFAM" id="SSF52540">
    <property type="entry name" value="P-loop containing nucleoside triphosphate hydrolases"/>
    <property type="match status" value="1"/>
</dbReference>
<comment type="caution">
    <text evidence="3">The sequence shown here is derived from an EMBL/GenBank/DDBJ whole genome shotgun (WGS) entry which is preliminary data.</text>
</comment>
<feature type="non-terminal residue" evidence="3">
    <location>
        <position position="1"/>
    </location>
</feature>
<dbReference type="PANTHER" id="PTHR10695">
    <property type="entry name" value="DEPHOSPHO-COA KINASE-RELATED"/>
    <property type="match status" value="1"/>
</dbReference>
<name>A0A267GJN7_9PLAT</name>
<dbReference type="AlphaFoldDB" id="A0A267GJN7"/>
<keyword evidence="1" id="KW-0547">Nucleotide-binding</keyword>
<dbReference type="InterPro" id="IPR001977">
    <property type="entry name" value="Depp_CoAkinase"/>
</dbReference>
<sequence length="510" mass="55351">LLLVTQAITRHHLQRLLRLAGERVRGRLYLCLERAPLTPRTISLCYSQPTRPGLDVRYLHSDWPKHAGRVCDLLMHDCPSLSPGQAVDLANRYLAGRPGMAEALTVEHPEPEEPEEDLADPDWRPDQFANVALGGTFDRLHSGHKILLATGALLASRVLTIGITGPGLLGNKVLPDLIQSYRERAAAVVDFLADTRPDGPVYHVTELAEPLGPPARQADYQALVASPETRSGCGRINAARTAAGWPELPVHCVPFAQEEEGATPAPINETKLSSSTGRYRLLGAPLRPPLRPPVPGRPYVLGLTGGSGSGKSSVGRRLAGLGARVVDCDRLGHAAYAPGTACHRRLLAEFGPEIAPDGPDGAIDRKALGRRVFADQSARQRLNDIVWPEIRRLALEAVHSGPQSASPDVVVLDAAVLLEAEWQCLCHEVWLCLIPKREAVKRLTERDGLTEEAAQARLAAQLTDADRLSWASVALCTLWEPEATQAQVELAWKRLLRERLGATPGPQSNL</sequence>
<evidence type="ECO:0000313" key="4">
    <source>
        <dbReference type="Proteomes" id="UP000215902"/>
    </source>
</evidence>
<dbReference type="Gene3D" id="3.40.50.620">
    <property type="entry name" value="HUPs"/>
    <property type="match status" value="1"/>
</dbReference>
<evidence type="ECO:0000313" key="3">
    <source>
        <dbReference type="EMBL" id="PAA85594.1"/>
    </source>
</evidence>
<dbReference type="PANTHER" id="PTHR10695:SF46">
    <property type="entry name" value="BIFUNCTIONAL COENZYME A SYNTHASE-RELATED"/>
    <property type="match status" value="1"/>
</dbReference>
<dbReference type="STRING" id="282301.A0A267GJN7"/>
<dbReference type="OrthoDB" id="330671at2759"/>
<dbReference type="NCBIfam" id="TIGR00152">
    <property type="entry name" value="dephospho-CoA kinase"/>
    <property type="match status" value="1"/>
</dbReference>
<gene>
    <name evidence="3" type="ORF">BOX15_Mlig011444g1</name>
</gene>
<keyword evidence="2" id="KW-0067">ATP-binding</keyword>
<dbReference type="Pfam" id="PF01121">
    <property type="entry name" value="CoaE"/>
    <property type="match status" value="1"/>
</dbReference>
<evidence type="ECO:0000256" key="1">
    <source>
        <dbReference type="ARBA" id="ARBA00022741"/>
    </source>
</evidence>
<proteinExistence type="inferred from homology"/>
<dbReference type="SUPFAM" id="SSF52374">
    <property type="entry name" value="Nucleotidylyl transferase"/>
    <property type="match status" value="1"/>
</dbReference>
<dbReference type="HAMAP" id="MF_00376">
    <property type="entry name" value="Dephospho_CoA_kinase"/>
    <property type="match status" value="1"/>
</dbReference>
<reference evidence="3 4" key="1">
    <citation type="submission" date="2017-06" db="EMBL/GenBank/DDBJ databases">
        <title>A platform for efficient transgenesis in Macrostomum lignano, a flatworm model organism for stem cell research.</title>
        <authorList>
            <person name="Berezikov E."/>
        </authorList>
    </citation>
    <scope>NUCLEOTIDE SEQUENCE [LARGE SCALE GENOMIC DNA]</scope>
    <source>
        <strain evidence="3">DV1</strain>
        <tissue evidence="3">Whole organism</tissue>
    </source>
</reference>
<dbReference type="InterPro" id="IPR014729">
    <property type="entry name" value="Rossmann-like_a/b/a_fold"/>
</dbReference>
<dbReference type="GO" id="GO:0015937">
    <property type="term" value="P:coenzyme A biosynthetic process"/>
    <property type="evidence" value="ECO:0007669"/>
    <property type="project" value="InterPro"/>
</dbReference>